<name>A0ABU0XZB8_9BURK</name>
<evidence type="ECO:0000313" key="2">
    <source>
        <dbReference type="Proteomes" id="UP001237592"/>
    </source>
</evidence>
<organism evidence="1 2">
    <name type="scientific">Janthinobacterium lividum</name>
    <dbReference type="NCBI Taxonomy" id="29581"/>
    <lineage>
        <taxon>Bacteria</taxon>
        <taxon>Pseudomonadati</taxon>
        <taxon>Pseudomonadota</taxon>
        <taxon>Betaproteobacteria</taxon>
        <taxon>Burkholderiales</taxon>
        <taxon>Oxalobacteraceae</taxon>
        <taxon>Janthinobacterium</taxon>
    </lineage>
</organism>
<sequence>MRAVEMSGGFHDAHNDGPGDRTNFMCLGIHDLDAVHLGSGTLTEELASPYGVDVGMVDFDVGVPKIVPRESLFLFREFTP</sequence>
<gene>
    <name evidence="1" type="ORF">RB624_23855</name>
</gene>
<dbReference type="RefSeq" id="WP_307780393.1">
    <property type="nucleotide sequence ID" value="NZ_JAVFKP010000007.1"/>
</dbReference>
<dbReference type="Proteomes" id="UP001237592">
    <property type="component" value="Unassembled WGS sequence"/>
</dbReference>
<reference evidence="1 2" key="1">
    <citation type="submission" date="2023-08" db="EMBL/GenBank/DDBJ databases">
        <title>Draft genome sequence of Janthinobacterium lividum.</title>
        <authorList>
            <person name="Chun B.H."/>
            <person name="Lee Y."/>
        </authorList>
    </citation>
    <scope>NUCLEOTIDE SEQUENCE [LARGE SCALE GENOMIC DNA]</scope>
    <source>
        <strain evidence="1 2">AMJK</strain>
    </source>
</reference>
<proteinExistence type="predicted"/>
<keyword evidence="2" id="KW-1185">Reference proteome</keyword>
<comment type="caution">
    <text evidence="1">The sequence shown here is derived from an EMBL/GenBank/DDBJ whole genome shotgun (WGS) entry which is preliminary data.</text>
</comment>
<protein>
    <submittedName>
        <fullName evidence="1">Uncharacterized protein</fullName>
    </submittedName>
</protein>
<dbReference type="EMBL" id="JAVFKP010000007">
    <property type="protein sequence ID" value="MDQ4628924.1"/>
    <property type="molecule type" value="Genomic_DNA"/>
</dbReference>
<evidence type="ECO:0000313" key="1">
    <source>
        <dbReference type="EMBL" id="MDQ4628924.1"/>
    </source>
</evidence>
<accession>A0ABU0XZB8</accession>